<proteinExistence type="predicted"/>
<keyword evidence="3" id="KW-1185">Reference proteome</keyword>
<dbReference type="EMBL" id="BPLR01005520">
    <property type="protein sequence ID" value="GIY02907.1"/>
    <property type="molecule type" value="Genomic_DNA"/>
</dbReference>
<dbReference type="Proteomes" id="UP001054945">
    <property type="component" value="Unassembled WGS sequence"/>
</dbReference>
<evidence type="ECO:0000256" key="1">
    <source>
        <dbReference type="SAM" id="MobiDB-lite"/>
    </source>
</evidence>
<dbReference type="AlphaFoldDB" id="A0AAV4Q3E5"/>
<gene>
    <name evidence="2" type="ORF">CEXT_461811</name>
</gene>
<accession>A0AAV4Q3E5</accession>
<sequence length="117" mass="13092">MLRHQRLFPNRSKGNGFTLYTHFFTFNNHVGVVKNANDTDINVPTNSGNIIDGKCSVTPISLGVGPKQVHMVEQKMNSLVPFERYSVHENVSPRTLSPESGEKWYPPTLKKALNPGN</sequence>
<evidence type="ECO:0000313" key="3">
    <source>
        <dbReference type="Proteomes" id="UP001054945"/>
    </source>
</evidence>
<organism evidence="2 3">
    <name type="scientific">Caerostris extrusa</name>
    <name type="common">Bark spider</name>
    <name type="synonym">Caerostris bankana</name>
    <dbReference type="NCBI Taxonomy" id="172846"/>
    <lineage>
        <taxon>Eukaryota</taxon>
        <taxon>Metazoa</taxon>
        <taxon>Ecdysozoa</taxon>
        <taxon>Arthropoda</taxon>
        <taxon>Chelicerata</taxon>
        <taxon>Arachnida</taxon>
        <taxon>Araneae</taxon>
        <taxon>Araneomorphae</taxon>
        <taxon>Entelegynae</taxon>
        <taxon>Araneoidea</taxon>
        <taxon>Araneidae</taxon>
        <taxon>Caerostris</taxon>
    </lineage>
</organism>
<reference evidence="2 3" key="1">
    <citation type="submission" date="2021-06" db="EMBL/GenBank/DDBJ databases">
        <title>Caerostris extrusa draft genome.</title>
        <authorList>
            <person name="Kono N."/>
            <person name="Arakawa K."/>
        </authorList>
    </citation>
    <scope>NUCLEOTIDE SEQUENCE [LARGE SCALE GENOMIC DNA]</scope>
</reference>
<evidence type="ECO:0000313" key="2">
    <source>
        <dbReference type="EMBL" id="GIY02907.1"/>
    </source>
</evidence>
<protein>
    <submittedName>
        <fullName evidence="2">Uncharacterized protein</fullName>
    </submittedName>
</protein>
<comment type="caution">
    <text evidence="2">The sequence shown here is derived from an EMBL/GenBank/DDBJ whole genome shotgun (WGS) entry which is preliminary data.</text>
</comment>
<feature type="region of interest" description="Disordered" evidence="1">
    <location>
        <begin position="91"/>
        <end position="117"/>
    </location>
</feature>
<name>A0AAV4Q3E5_CAEEX</name>